<dbReference type="Gene3D" id="3.30.1490.20">
    <property type="entry name" value="ATP-grasp fold, A domain"/>
    <property type="match status" value="1"/>
</dbReference>
<reference evidence="3 4" key="1">
    <citation type="submission" date="2015-07" db="EMBL/GenBank/DDBJ databases">
        <title>Isolation and Genomic Characterization of a Novel Halophilic Metal-Reducing Deltaproteobacterium from the Deep Subsurface.</title>
        <authorList>
            <person name="Badalamenti J.P."/>
            <person name="Summers Z.M."/>
            <person name="Gralnick J.A."/>
            <person name="Bond D.R."/>
        </authorList>
    </citation>
    <scope>NUCLEOTIDE SEQUENCE [LARGE SCALE GENOMIC DNA]</scope>
    <source>
        <strain evidence="3 4">WTL</strain>
    </source>
</reference>
<keyword evidence="1" id="KW-0547">Nucleotide-binding</keyword>
<dbReference type="GO" id="GO:0005524">
    <property type="term" value="F:ATP binding"/>
    <property type="evidence" value="ECO:0007669"/>
    <property type="project" value="UniProtKB-UniRule"/>
</dbReference>
<dbReference type="KEGG" id="des:DSOUD_2088"/>
<protein>
    <submittedName>
        <fullName evidence="3">Putative ATP-dependent carboligase, ATP-grasp superfamily</fullName>
    </submittedName>
</protein>
<dbReference type="GO" id="GO:0018169">
    <property type="term" value="F:ribosomal S6-glutamic acid ligase activity"/>
    <property type="evidence" value="ECO:0007669"/>
    <property type="project" value="TreeGrafter"/>
</dbReference>
<dbReference type="EMBL" id="CP010802">
    <property type="protein sequence ID" value="ALC16855.1"/>
    <property type="molecule type" value="Genomic_DNA"/>
</dbReference>
<evidence type="ECO:0000259" key="2">
    <source>
        <dbReference type="PROSITE" id="PS50975"/>
    </source>
</evidence>
<dbReference type="Gene3D" id="3.30.470.20">
    <property type="entry name" value="ATP-grasp fold, B domain"/>
    <property type="match status" value="1"/>
</dbReference>
<proteinExistence type="predicted"/>
<dbReference type="STRING" id="1603606.DSOUD_2088"/>
<accession>A0A0M4D9Y5</accession>
<organism evidence="3 4">
    <name type="scientific">Desulfuromonas soudanensis</name>
    <dbReference type="NCBI Taxonomy" id="1603606"/>
    <lineage>
        <taxon>Bacteria</taxon>
        <taxon>Pseudomonadati</taxon>
        <taxon>Thermodesulfobacteriota</taxon>
        <taxon>Desulfuromonadia</taxon>
        <taxon>Desulfuromonadales</taxon>
        <taxon>Desulfuromonadaceae</taxon>
        <taxon>Desulfuromonas</taxon>
    </lineage>
</organism>
<dbReference type="Gene3D" id="3.40.50.20">
    <property type="match status" value="1"/>
</dbReference>
<evidence type="ECO:0000256" key="1">
    <source>
        <dbReference type="PROSITE-ProRule" id="PRU00409"/>
    </source>
</evidence>
<dbReference type="PANTHER" id="PTHR21621">
    <property type="entry name" value="RIBOSOMAL PROTEIN S6 MODIFICATION PROTEIN"/>
    <property type="match status" value="1"/>
</dbReference>
<gene>
    <name evidence="3" type="ORF">DSOUD_2088</name>
</gene>
<dbReference type="PATRIC" id="fig|1603606.3.peg.2257"/>
<dbReference type="GO" id="GO:0009432">
    <property type="term" value="P:SOS response"/>
    <property type="evidence" value="ECO:0007669"/>
    <property type="project" value="TreeGrafter"/>
</dbReference>
<dbReference type="GO" id="GO:0005737">
    <property type="term" value="C:cytoplasm"/>
    <property type="evidence" value="ECO:0007669"/>
    <property type="project" value="TreeGrafter"/>
</dbReference>
<sequence>MGIKVLVTDGENRSALAVTRSLGRRGCRVLVSGTASKNLASSSKYCQKGFQVSDPLKSAPEYVRQIIELTEKEGVEAIFPLTEASIYLLNEVRDRLPEGVILACPSAEKMRSVSDKSSLCRLAESLGVSIPETQYLTCAGDITGAIEKIVRYPVVVKPAMSRIYEGNGFLSGGVTYARSREELEHLYRTRPVLQHPSLIQEKIIGPGTGLFTLFDKDRHLALFSHRRLREKPPSGGVSVVSESVPLDEEMVSAAERLLSAVGWAGVAMVEFKRDQRDGKAKLMEINGRFWGSLQLAVACGIDFPGLLLDYHREQKPTAPPGEYLVGHKLKWFLGTLDHLLIQLRNSSEKLNLPTGSAPRGRAVIDFLNFYERNMSFDVFDRNDMGPFRYEIKEYIRQMM</sequence>
<evidence type="ECO:0000313" key="3">
    <source>
        <dbReference type="EMBL" id="ALC16855.1"/>
    </source>
</evidence>
<feature type="domain" description="ATP-grasp" evidence="2">
    <location>
        <begin position="120"/>
        <end position="312"/>
    </location>
</feature>
<evidence type="ECO:0000313" key="4">
    <source>
        <dbReference type="Proteomes" id="UP000057158"/>
    </source>
</evidence>
<dbReference type="PROSITE" id="PS50975">
    <property type="entry name" value="ATP_GRASP"/>
    <property type="match status" value="1"/>
</dbReference>
<dbReference type="RefSeq" id="WP_082351203.1">
    <property type="nucleotide sequence ID" value="NZ_CP010802.1"/>
</dbReference>
<dbReference type="InterPro" id="IPR013815">
    <property type="entry name" value="ATP_grasp_subdomain_1"/>
</dbReference>
<keyword evidence="4" id="KW-1185">Reference proteome</keyword>
<keyword evidence="1" id="KW-0067">ATP-binding</keyword>
<dbReference type="SUPFAM" id="SSF56059">
    <property type="entry name" value="Glutathione synthetase ATP-binding domain-like"/>
    <property type="match status" value="1"/>
</dbReference>
<dbReference type="PANTHER" id="PTHR21621:SF0">
    <property type="entry name" value="BETA-CITRYLGLUTAMATE SYNTHASE B-RELATED"/>
    <property type="match status" value="1"/>
</dbReference>
<dbReference type="Proteomes" id="UP000057158">
    <property type="component" value="Chromosome"/>
</dbReference>
<dbReference type="GO" id="GO:0046872">
    <property type="term" value="F:metal ion binding"/>
    <property type="evidence" value="ECO:0007669"/>
    <property type="project" value="InterPro"/>
</dbReference>
<name>A0A0M4D9Y5_9BACT</name>
<dbReference type="AlphaFoldDB" id="A0A0M4D9Y5"/>
<dbReference type="InterPro" id="IPR011761">
    <property type="entry name" value="ATP-grasp"/>
</dbReference>
<dbReference type="Pfam" id="PF15632">
    <property type="entry name" value="ATPgrasp_Ter"/>
    <property type="match status" value="1"/>
</dbReference>
<keyword evidence="3" id="KW-0436">Ligase</keyword>
<dbReference type="OrthoDB" id="5372487at2"/>